<comment type="function">
    <text evidence="6">Methyltransferase required for the conversion of demethylmenaquinol (DMKH2) to menaquinol (MKH2) and the conversion of 2-polyprenyl-6-methoxy-1,4-benzoquinol (DDMQH2) to 2-polyprenyl-3-methyl-6-methoxy-1,4-benzoquinol (DMQH2).</text>
</comment>
<dbReference type="InterPro" id="IPR004033">
    <property type="entry name" value="UbiE/COQ5_MeTrFase"/>
</dbReference>
<evidence type="ECO:0000256" key="1">
    <source>
        <dbReference type="ARBA" id="ARBA00022428"/>
    </source>
</evidence>
<dbReference type="HAMAP" id="MF_01813">
    <property type="entry name" value="MenG_UbiE_methyltr"/>
    <property type="match status" value="1"/>
</dbReference>
<keyword evidence="3 6" id="KW-0808">Transferase</keyword>
<evidence type="ECO:0000256" key="5">
    <source>
        <dbReference type="ARBA" id="ARBA00022691"/>
    </source>
</evidence>
<accession>A0ABW1KTE2</accession>
<evidence type="ECO:0000313" key="7">
    <source>
        <dbReference type="EMBL" id="MFC6034774.1"/>
    </source>
</evidence>
<dbReference type="EC" id="2.1.1.201" evidence="6"/>
<gene>
    <name evidence="6" type="primary">ubiE</name>
    <name evidence="7" type="ORF">ACFMB1_04415</name>
</gene>
<keyword evidence="8" id="KW-1185">Reference proteome</keyword>
<dbReference type="Proteomes" id="UP001596116">
    <property type="component" value="Unassembled WGS sequence"/>
</dbReference>
<dbReference type="CDD" id="cd02440">
    <property type="entry name" value="AdoMet_MTases"/>
    <property type="match status" value="1"/>
</dbReference>
<comment type="caution">
    <text evidence="6">Lacks conserved residue(s) required for the propagation of feature annotation.</text>
</comment>
<dbReference type="GO" id="GO:0032259">
    <property type="term" value="P:methylation"/>
    <property type="evidence" value="ECO:0007669"/>
    <property type="project" value="UniProtKB-KW"/>
</dbReference>
<dbReference type="InterPro" id="IPR023576">
    <property type="entry name" value="UbiE/COQ5_MeTrFase_CS"/>
</dbReference>
<evidence type="ECO:0000256" key="4">
    <source>
        <dbReference type="ARBA" id="ARBA00022688"/>
    </source>
</evidence>
<dbReference type="PROSITE" id="PS01183">
    <property type="entry name" value="UBIE_1"/>
    <property type="match status" value="1"/>
</dbReference>
<evidence type="ECO:0000256" key="3">
    <source>
        <dbReference type="ARBA" id="ARBA00022679"/>
    </source>
</evidence>
<comment type="pathway">
    <text evidence="6">Quinol/quinone metabolism; menaquinone biosynthesis; menaquinol from 1,4-dihydroxy-2-naphthoate: step 2/2.</text>
</comment>
<dbReference type="PANTHER" id="PTHR43591:SF24">
    <property type="entry name" value="2-METHOXY-6-POLYPRENYL-1,4-BENZOQUINOL METHYLASE, MITOCHONDRIAL"/>
    <property type="match status" value="1"/>
</dbReference>
<name>A0ABW1KTE2_9PROT</name>
<keyword evidence="1 6" id="KW-0474">Menaquinone biosynthesis</keyword>
<comment type="similarity">
    <text evidence="6">Belongs to the class I-like SAM-binding methyltransferase superfamily. MenG/UbiE family.</text>
</comment>
<dbReference type="PROSITE" id="PS01184">
    <property type="entry name" value="UBIE_2"/>
    <property type="match status" value="1"/>
</dbReference>
<evidence type="ECO:0000313" key="8">
    <source>
        <dbReference type="Proteomes" id="UP001596116"/>
    </source>
</evidence>
<sequence length="259" mass="28663">MAEPRDDETSFGFRTVKTGEKARLVRSVFDSVASKYDLMNDLMSGGVHRVWKSVFLDRIGPQPGEQLIDVAGGTGDIAAGFLKRADERPSAERKAPAKAVICDINYEMLKAGETRPDMIALGERLTRVTGDAENLPFPDKSFDTYTIAFGIRNVTDMDAALSNAYRVLKPGGRFFCLEFSHPITEGLQKAYDAYSFSVIPWLGEKVADDRDSYQYLVESIRKFPAQEAFAARINKAGFAQVKYENLSAGVAAIHSGWRV</sequence>
<keyword evidence="4 6" id="KW-0831">Ubiquinone biosynthesis</keyword>
<dbReference type="EC" id="2.1.1.163" evidence="6"/>
<feature type="binding site" evidence="6">
    <location>
        <begin position="131"/>
        <end position="132"/>
    </location>
    <ligand>
        <name>S-adenosyl-L-methionine</name>
        <dbReference type="ChEBI" id="CHEBI:59789"/>
    </ligand>
</feature>
<feature type="binding site" evidence="6">
    <location>
        <position position="103"/>
    </location>
    <ligand>
        <name>S-adenosyl-L-methionine</name>
        <dbReference type="ChEBI" id="CHEBI:59789"/>
    </ligand>
</feature>
<dbReference type="PROSITE" id="PS51608">
    <property type="entry name" value="SAM_MT_UBIE"/>
    <property type="match status" value="1"/>
</dbReference>
<organism evidence="7 8">
    <name type="scientific">Hyphococcus aureus</name>
    <dbReference type="NCBI Taxonomy" id="2666033"/>
    <lineage>
        <taxon>Bacteria</taxon>
        <taxon>Pseudomonadati</taxon>
        <taxon>Pseudomonadota</taxon>
        <taxon>Alphaproteobacteria</taxon>
        <taxon>Parvularculales</taxon>
        <taxon>Parvularculaceae</taxon>
        <taxon>Hyphococcus</taxon>
    </lineage>
</organism>
<evidence type="ECO:0000256" key="2">
    <source>
        <dbReference type="ARBA" id="ARBA00022603"/>
    </source>
</evidence>
<dbReference type="EMBL" id="JBHPON010000001">
    <property type="protein sequence ID" value="MFC6034774.1"/>
    <property type="molecule type" value="Genomic_DNA"/>
</dbReference>
<proteinExistence type="inferred from homology"/>
<keyword evidence="2 6" id="KW-0489">Methyltransferase</keyword>
<dbReference type="InterPro" id="IPR029063">
    <property type="entry name" value="SAM-dependent_MTases_sf"/>
</dbReference>
<dbReference type="SUPFAM" id="SSF53335">
    <property type="entry name" value="S-adenosyl-L-methionine-dependent methyltransferases"/>
    <property type="match status" value="1"/>
</dbReference>
<dbReference type="PANTHER" id="PTHR43591">
    <property type="entry name" value="METHYLTRANSFERASE"/>
    <property type="match status" value="1"/>
</dbReference>
<dbReference type="GO" id="GO:0008168">
    <property type="term" value="F:methyltransferase activity"/>
    <property type="evidence" value="ECO:0007669"/>
    <property type="project" value="UniProtKB-KW"/>
</dbReference>
<comment type="pathway">
    <text evidence="6">Cofactor biosynthesis; ubiquinone biosynthesis.</text>
</comment>
<keyword evidence="5 6" id="KW-0949">S-adenosyl-L-methionine</keyword>
<comment type="caution">
    <text evidence="7">The sequence shown here is derived from an EMBL/GenBank/DDBJ whole genome shotgun (WGS) entry which is preliminary data.</text>
</comment>
<protein>
    <recommendedName>
        <fullName evidence="6">Ubiquinone/menaquinone biosynthesis C-methyltransferase UbiE</fullName>
        <ecNumber evidence="6">2.1.1.163</ecNumber>
        <ecNumber evidence="6">2.1.1.201</ecNumber>
    </recommendedName>
    <alternativeName>
        <fullName evidence="6">2-methoxy-6-polyprenyl-1,4-benzoquinol methylase</fullName>
    </alternativeName>
    <alternativeName>
        <fullName evidence="6">Demethylmenaquinone methyltransferase</fullName>
    </alternativeName>
</protein>
<reference evidence="7 8" key="1">
    <citation type="submission" date="2024-09" db="EMBL/GenBank/DDBJ databases">
        <authorList>
            <person name="Zhang Z.-H."/>
        </authorList>
    </citation>
    <scope>NUCLEOTIDE SEQUENCE [LARGE SCALE GENOMIC DNA]</scope>
    <source>
        <strain evidence="7 8">HHTR114</strain>
    </source>
</reference>
<dbReference type="RefSeq" id="WP_379879887.1">
    <property type="nucleotide sequence ID" value="NZ_JBHPON010000001.1"/>
</dbReference>
<dbReference type="Pfam" id="PF01209">
    <property type="entry name" value="Ubie_methyltran"/>
    <property type="match status" value="1"/>
</dbReference>
<comment type="catalytic activity">
    <reaction evidence="6">
        <text>a 2-demethylmenaquinol + S-adenosyl-L-methionine = a menaquinol + S-adenosyl-L-homocysteine + H(+)</text>
        <dbReference type="Rhea" id="RHEA:42640"/>
        <dbReference type="Rhea" id="RHEA-COMP:9539"/>
        <dbReference type="Rhea" id="RHEA-COMP:9563"/>
        <dbReference type="ChEBI" id="CHEBI:15378"/>
        <dbReference type="ChEBI" id="CHEBI:18151"/>
        <dbReference type="ChEBI" id="CHEBI:55437"/>
        <dbReference type="ChEBI" id="CHEBI:57856"/>
        <dbReference type="ChEBI" id="CHEBI:59789"/>
        <dbReference type="EC" id="2.1.1.163"/>
    </reaction>
</comment>
<dbReference type="Gene3D" id="3.40.50.150">
    <property type="entry name" value="Vaccinia Virus protein VP39"/>
    <property type="match status" value="1"/>
</dbReference>
<evidence type="ECO:0000256" key="6">
    <source>
        <dbReference type="HAMAP-Rule" id="MF_01813"/>
    </source>
</evidence>
<comment type="catalytic activity">
    <reaction evidence="6">
        <text>a 2-methoxy-6-(all-trans-polyprenyl)benzene-1,4-diol + S-adenosyl-L-methionine = a 5-methoxy-2-methyl-3-(all-trans-polyprenyl)benzene-1,4-diol + S-adenosyl-L-homocysteine + H(+)</text>
        <dbReference type="Rhea" id="RHEA:28286"/>
        <dbReference type="Rhea" id="RHEA-COMP:10858"/>
        <dbReference type="Rhea" id="RHEA-COMP:10859"/>
        <dbReference type="ChEBI" id="CHEBI:15378"/>
        <dbReference type="ChEBI" id="CHEBI:57856"/>
        <dbReference type="ChEBI" id="CHEBI:59789"/>
        <dbReference type="ChEBI" id="CHEBI:84166"/>
        <dbReference type="ChEBI" id="CHEBI:84167"/>
        <dbReference type="EC" id="2.1.1.201"/>
    </reaction>
</comment>
<feature type="binding site" evidence="6">
    <location>
        <position position="74"/>
    </location>
    <ligand>
        <name>S-adenosyl-L-methionine</name>
        <dbReference type="ChEBI" id="CHEBI:59789"/>
    </ligand>
</feature>
<dbReference type="NCBIfam" id="TIGR01934">
    <property type="entry name" value="MenG_MenH_UbiE"/>
    <property type="match status" value="1"/>
</dbReference>